<gene>
    <name evidence="1" type="ORF">RPERSI_LOCUS22556</name>
</gene>
<protein>
    <submittedName>
        <fullName evidence="1">10795_t:CDS:1</fullName>
    </submittedName>
</protein>
<evidence type="ECO:0000313" key="2">
    <source>
        <dbReference type="Proteomes" id="UP000789920"/>
    </source>
</evidence>
<reference evidence="1" key="1">
    <citation type="submission" date="2021-06" db="EMBL/GenBank/DDBJ databases">
        <authorList>
            <person name="Kallberg Y."/>
            <person name="Tangrot J."/>
            <person name="Rosling A."/>
        </authorList>
    </citation>
    <scope>NUCLEOTIDE SEQUENCE</scope>
    <source>
        <strain evidence="1">MA461A</strain>
    </source>
</reference>
<dbReference type="EMBL" id="CAJVQC010068517">
    <property type="protein sequence ID" value="CAG8808166.1"/>
    <property type="molecule type" value="Genomic_DNA"/>
</dbReference>
<comment type="caution">
    <text evidence="1">The sequence shown here is derived from an EMBL/GenBank/DDBJ whole genome shotgun (WGS) entry which is preliminary data.</text>
</comment>
<feature type="non-terminal residue" evidence="1">
    <location>
        <position position="117"/>
    </location>
</feature>
<organism evidence="1 2">
    <name type="scientific">Racocetra persica</name>
    <dbReference type="NCBI Taxonomy" id="160502"/>
    <lineage>
        <taxon>Eukaryota</taxon>
        <taxon>Fungi</taxon>
        <taxon>Fungi incertae sedis</taxon>
        <taxon>Mucoromycota</taxon>
        <taxon>Glomeromycotina</taxon>
        <taxon>Glomeromycetes</taxon>
        <taxon>Diversisporales</taxon>
        <taxon>Gigasporaceae</taxon>
        <taxon>Racocetra</taxon>
    </lineage>
</organism>
<feature type="non-terminal residue" evidence="1">
    <location>
        <position position="1"/>
    </location>
</feature>
<sequence>LYNSPKPPDLPKNIQEQKDFFMRTYDKNFTDYMVEHPDIFDKYAEIEVTANYPFEIFRRQWEAVKETNILPISKTIKVPTLLIHGEDDNVIPIKESELLACEIPNNKFILIPQAGHT</sequence>
<accession>A0ACA9RTB8</accession>
<evidence type="ECO:0000313" key="1">
    <source>
        <dbReference type="EMBL" id="CAG8808166.1"/>
    </source>
</evidence>
<dbReference type="Proteomes" id="UP000789920">
    <property type="component" value="Unassembled WGS sequence"/>
</dbReference>
<proteinExistence type="predicted"/>
<name>A0ACA9RTB8_9GLOM</name>
<keyword evidence="2" id="KW-1185">Reference proteome</keyword>